<name>A0ABV2SU08_9FLAO</name>
<dbReference type="InterPro" id="IPR014729">
    <property type="entry name" value="Rossmann-like_a/b/a_fold"/>
</dbReference>
<sequence>MEEEEGVAFSFTMDLGNIQNCILDKVKEIQPNLIILGKRKSKFLDFIGDKVTQFVIDNCDTSVLICSSNREVHYFSDLSLGFFGEAIEKSDFQIINHLNESTRSVRYFGIRSKMSSLETNAASQKKY</sequence>
<accession>A0ABV2SU08</accession>
<evidence type="ECO:0000313" key="2">
    <source>
        <dbReference type="EMBL" id="MET6990657.1"/>
    </source>
</evidence>
<dbReference type="EMBL" id="JBEXAE010000003">
    <property type="protein sequence ID" value="MET6990657.1"/>
    <property type="molecule type" value="Genomic_DNA"/>
</dbReference>
<reference evidence="2 3" key="1">
    <citation type="submission" date="2024-07" db="EMBL/GenBank/DDBJ databases">
        <title>The genome sequence of type strain Sediminicola arcticus GDMCC 1.2805.</title>
        <authorList>
            <person name="Liu Y."/>
        </authorList>
    </citation>
    <scope>NUCLEOTIDE SEQUENCE [LARGE SCALE GENOMIC DNA]</scope>
    <source>
        <strain evidence="2 3">GDMCC 1.2805</strain>
    </source>
</reference>
<organism evidence="2 3">
    <name type="scientific">Sediminicola arcticus</name>
    <dbReference type="NCBI Taxonomy" id="1574308"/>
    <lineage>
        <taxon>Bacteria</taxon>
        <taxon>Pseudomonadati</taxon>
        <taxon>Bacteroidota</taxon>
        <taxon>Flavobacteriia</taxon>
        <taxon>Flavobacteriales</taxon>
        <taxon>Flavobacteriaceae</taxon>
        <taxon>Sediminicola</taxon>
    </lineage>
</organism>
<dbReference type="SUPFAM" id="SSF52402">
    <property type="entry name" value="Adenine nucleotide alpha hydrolases-like"/>
    <property type="match status" value="1"/>
</dbReference>
<dbReference type="Pfam" id="PF00582">
    <property type="entry name" value="Usp"/>
    <property type="match status" value="1"/>
</dbReference>
<keyword evidence="3" id="KW-1185">Reference proteome</keyword>
<gene>
    <name evidence="2" type="ORF">ABXZ36_08345</name>
</gene>
<feature type="domain" description="UspA" evidence="1">
    <location>
        <begin position="3"/>
        <end position="66"/>
    </location>
</feature>
<evidence type="ECO:0000259" key="1">
    <source>
        <dbReference type="Pfam" id="PF00582"/>
    </source>
</evidence>
<dbReference type="InterPro" id="IPR006016">
    <property type="entry name" value="UspA"/>
</dbReference>
<dbReference type="RefSeq" id="WP_354615225.1">
    <property type="nucleotide sequence ID" value="NZ_JBEXAE010000003.1"/>
</dbReference>
<comment type="caution">
    <text evidence="2">The sequence shown here is derived from an EMBL/GenBank/DDBJ whole genome shotgun (WGS) entry which is preliminary data.</text>
</comment>
<proteinExistence type="predicted"/>
<evidence type="ECO:0000313" key="3">
    <source>
        <dbReference type="Proteomes" id="UP001549799"/>
    </source>
</evidence>
<protein>
    <submittedName>
        <fullName evidence="2">Universal stress protein</fullName>
    </submittedName>
</protein>
<dbReference type="Gene3D" id="3.40.50.620">
    <property type="entry name" value="HUPs"/>
    <property type="match status" value="1"/>
</dbReference>
<dbReference type="Proteomes" id="UP001549799">
    <property type="component" value="Unassembled WGS sequence"/>
</dbReference>